<gene>
    <name evidence="2" type="ORF">K8U72_06810</name>
</gene>
<dbReference type="InterPro" id="IPR051681">
    <property type="entry name" value="Ser/Thr_Kinases-Pseudokinases"/>
</dbReference>
<evidence type="ECO:0000313" key="3">
    <source>
        <dbReference type="Proteomes" id="UP000697330"/>
    </source>
</evidence>
<dbReference type="InterPro" id="IPR000719">
    <property type="entry name" value="Prot_kinase_dom"/>
</dbReference>
<evidence type="ECO:0000313" key="2">
    <source>
        <dbReference type="EMBL" id="HJF45475.1"/>
    </source>
</evidence>
<dbReference type="PROSITE" id="PS50011">
    <property type="entry name" value="PROTEIN_KINASE_DOM"/>
    <property type="match status" value="1"/>
</dbReference>
<dbReference type="GO" id="GO:0004674">
    <property type="term" value="F:protein serine/threonine kinase activity"/>
    <property type="evidence" value="ECO:0007669"/>
    <property type="project" value="TreeGrafter"/>
</dbReference>
<dbReference type="RefSeq" id="WP_274959235.1">
    <property type="nucleotide sequence ID" value="NZ_DYWQ01000096.1"/>
</dbReference>
<reference evidence="2" key="1">
    <citation type="journal article" date="2021" name="PeerJ">
        <title>Extensive microbial diversity within the chicken gut microbiome revealed by metagenomics and culture.</title>
        <authorList>
            <person name="Gilroy R."/>
            <person name="Ravi A."/>
            <person name="Getino M."/>
            <person name="Pursley I."/>
            <person name="Horton D.L."/>
            <person name="Alikhan N.F."/>
            <person name="Baker D."/>
            <person name="Gharbi K."/>
            <person name="Hall N."/>
            <person name="Watson M."/>
            <person name="Adriaenssens E.M."/>
            <person name="Foster-Nyarko E."/>
            <person name="Jarju S."/>
            <person name="Secka A."/>
            <person name="Antonio M."/>
            <person name="Oren A."/>
            <person name="Chaudhuri R.R."/>
            <person name="La Ragione R."/>
            <person name="Hildebrand F."/>
            <person name="Pallen M.J."/>
        </authorList>
    </citation>
    <scope>NUCLEOTIDE SEQUENCE</scope>
    <source>
        <strain evidence="2">CHK124-7917</strain>
    </source>
</reference>
<accession>A0A921KLK2</accession>
<dbReference type="SMART" id="SM00220">
    <property type="entry name" value="S_TKc"/>
    <property type="match status" value="1"/>
</dbReference>
<comment type="caution">
    <text evidence="2">The sequence shown here is derived from an EMBL/GenBank/DDBJ whole genome shotgun (WGS) entry which is preliminary data.</text>
</comment>
<dbReference type="PANTHER" id="PTHR44329:SF214">
    <property type="entry name" value="PROTEIN KINASE DOMAIN-CONTAINING PROTEIN"/>
    <property type="match status" value="1"/>
</dbReference>
<evidence type="ECO:0000259" key="1">
    <source>
        <dbReference type="PROSITE" id="PS50011"/>
    </source>
</evidence>
<dbReference type="Pfam" id="PF00069">
    <property type="entry name" value="Pkinase"/>
    <property type="match status" value="1"/>
</dbReference>
<dbReference type="PANTHER" id="PTHR44329">
    <property type="entry name" value="SERINE/THREONINE-PROTEIN KINASE TNNI3K-RELATED"/>
    <property type="match status" value="1"/>
</dbReference>
<dbReference type="PROSITE" id="PS00109">
    <property type="entry name" value="PROTEIN_KINASE_TYR"/>
    <property type="match status" value="1"/>
</dbReference>
<dbReference type="InterPro" id="IPR008266">
    <property type="entry name" value="Tyr_kinase_AS"/>
</dbReference>
<dbReference type="GO" id="GO:0005524">
    <property type="term" value="F:ATP binding"/>
    <property type="evidence" value="ECO:0007669"/>
    <property type="project" value="InterPro"/>
</dbReference>
<proteinExistence type="predicted"/>
<protein>
    <recommendedName>
        <fullName evidence="1">Protein kinase domain-containing protein</fullName>
    </recommendedName>
</protein>
<feature type="domain" description="Protein kinase" evidence="1">
    <location>
        <begin position="1"/>
        <end position="273"/>
    </location>
</feature>
<sequence>MSSRELAFAEEYRSMLAVSFLRGFPRVYGFGIASGGRADSERSSSDGWERPAIVMEWIEGPTLREALPHLPARTYVDASGALRRSVLPEIAVSLGVAMLDILLGAGELDCTFLHRDLSPRNIIVRTAVAKLSEQIASSTFDLRIVDLGSSSVLRTNERGITLTHDIWRFGTIEYAAPEMLTRDVPEVSRLRYSATVDTYAICSMLYEMVCDRTPFELGRRPNSSPYLIKMREHPEVPIWLDGDARALVRLLARGLSADQSMRYTPSELREALLAWPNEGESPVGRARRGHRRSLLSALAGAAREWARERQG</sequence>
<dbReference type="AlphaFoldDB" id="A0A921KLK2"/>
<dbReference type="InterPro" id="IPR011009">
    <property type="entry name" value="Kinase-like_dom_sf"/>
</dbReference>
<dbReference type="SUPFAM" id="SSF56112">
    <property type="entry name" value="Protein kinase-like (PK-like)"/>
    <property type="match status" value="1"/>
</dbReference>
<dbReference type="Proteomes" id="UP000697330">
    <property type="component" value="Unassembled WGS sequence"/>
</dbReference>
<dbReference type="EMBL" id="DYWQ01000096">
    <property type="protein sequence ID" value="HJF45475.1"/>
    <property type="molecule type" value="Genomic_DNA"/>
</dbReference>
<name>A0A921KLK2_9ACTN</name>
<reference evidence="2" key="2">
    <citation type="submission" date="2021-09" db="EMBL/GenBank/DDBJ databases">
        <authorList>
            <person name="Gilroy R."/>
        </authorList>
    </citation>
    <scope>NUCLEOTIDE SEQUENCE</scope>
    <source>
        <strain evidence="2">CHK124-7917</strain>
    </source>
</reference>
<organism evidence="2 3">
    <name type="scientific">Thermophilibacter provencensis</name>
    <dbReference type="NCBI Taxonomy" id="1852386"/>
    <lineage>
        <taxon>Bacteria</taxon>
        <taxon>Bacillati</taxon>
        <taxon>Actinomycetota</taxon>
        <taxon>Coriobacteriia</taxon>
        <taxon>Coriobacteriales</taxon>
        <taxon>Atopobiaceae</taxon>
        <taxon>Thermophilibacter</taxon>
    </lineage>
</organism>
<dbReference type="Gene3D" id="1.10.510.10">
    <property type="entry name" value="Transferase(Phosphotransferase) domain 1"/>
    <property type="match status" value="1"/>
</dbReference>